<proteinExistence type="predicted"/>
<evidence type="ECO:0000313" key="1">
    <source>
        <dbReference type="EMBL" id="KTR85475.1"/>
    </source>
</evidence>
<dbReference type="AlphaFoldDB" id="A0A147EM00"/>
<dbReference type="Pfam" id="PF18986">
    <property type="entry name" value="DUF5719"/>
    <property type="match status" value="1"/>
</dbReference>
<dbReference type="OrthoDB" id="3264966at2"/>
<comment type="caution">
    <text evidence="1">The sequence shown here is derived from an EMBL/GenBank/DDBJ whole genome shotgun (WGS) entry which is preliminary data.</text>
</comment>
<dbReference type="RefSeq" id="WP_058594207.1">
    <property type="nucleotide sequence ID" value="NZ_LDRK01000057.1"/>
</dbReference>
<gene>
    <name evidence="1" type="ORF">NS354_09115</name>
</gene>
<reference evidence="1 2" key="1">
    <citation type="journal article" date="2016" name="Front. Microbiol.">
        <title>Genomic Resource of Rice Seed Associated Bacteria.</title>
        <authorList>
            <person name="Midha S."/>
            <person name="Bansal K."/>
            <person name="Sharma S."/>
            <person name="Kumar N."/>
            <person name="Patil P.P."/>
            <person name="Chaudhry V."/>
            <person name="Patil P.B."/>
        </authorList>
    </citation>
    <scope>NUCLEOTIDE SEQUENCE [LARGE SCALE GENOMIC DNA]</scope>
    <source>
        <strain evidence="1 2">NS354</strain>
    </source>
</reference>
<evidence type="ECO:0000313" key="2">
    <source>
        <dbReference type="Proteomes" id="UP000070810"/>
    </source>
</evidence>
<name>A0A147EM00_9MICO</name>
<dbReference type="InterPro" id="IPR043777">
    <property type="entry name" value="DUF5719"/>
</dbReference>
<accession>A0A147EM00</accession>
<keyword evidence="2" id="KW-1185">Reference proteome</keyword>
<organism evidence="1 2">
    <name type="scientific">Leucobacter chromiiresistens</name>
    <dbReference type="NCBI Taxonomy" id="1079994"/>
    <lineage>
        <taxon>Bacteria</taxon>
        <taxon>Bacillati</taxon>
        <taxon>Actinomycetota</taxon>
        <taxon>Actinomycetes</taxon>
        <taxon>Micrococcales</taxon>
        <taxon>Microbacteriaceae</taxon>
        <taxon>Leucobacter</taxon>
    </lineage>
</organism>
<dbReference type="Proteomes" id="UP000070810">
    <property type="component" value="Unassembled WGS sequence"/>
</dbReference>
<sequence>MTDRSRLLRGGARAVTGLLVVAAAAAGVVLLGNVPLPAVAREPLALTVDTTQNTNRSLVCAGSFSELGADPEQPGVAIPVGEATVATSGAAAETATLARSAGSGLPVVVSAPMADPLASAQLQSIDSENLRGAAASSCSEPSNEQWLVGGATSLGLATTLSLGNPGTVPATVSITVFDENGEVDAVQTAGVIVAPGTQQTVSLNGYAPDRERLAVRVESTGAPVAAHLGVAQSSGITPFGISGVTPQTDPATSLVIPAVENADGDGRGPNDSGEGDAFPAIVRALAPGDAGGTATVRALDQNGTSTDLGTIELAPKAVGELSIATLPAGTNALVVEADVPVIAGALGSAEDPDTREHDFEWFAPAPIIAADTEVAAPLISGGRLVVVNPSDAEAEITIVRADGKGKTTSAAVAPGAAAVISAPAGATITSSEPVHAGVRAVTETAIAGYPILAPDPRDGTLTVYPR</sequence>
<dbReference type="PATRIC" id="fig|1079994.3.peg.2032"/>
<dbReference type="EMBL" id="LDRK01000057">
    <property type="protein sequence ID" value="KTR85475.1"/>
    <property type="molecule type" value="Genomic_DNA"/>
</dbReference>
<protein>
    <recommendedName>
        <fullName evidence="3">Large extracellular alpha-helical protein</fullName>
    </recommendedName>
</protein>
<evidence type="ECO:0008006" key="3">
    <source>
        <dbReference type="Google" id="ProtNLM"/>
    </source>
</evidence>